<dbReference type="InterPro" id="IPR017850">
    <property type="entry name" value="Alkaline_phosphatase_core_sf"/>
</dbReference>
<reference evidence="1" key="1">
    <citation type="submission" date="2020-03" db="EMBL/GenBank/DDBJ databases">
        <title>Studies in the Genomics of Life Span.</title>
        <authorList>
            <person name="Glass D."/>
        </authorList>
    </citation>
    <scope>NUCLEOTIDE SEQUENCE</scope>
    <source>
        <strain evidence="1">LTLLF</strain>
        <tissue evidence="1">Muscle</tissue>
    </source>
</reference>
<feature type="non-terminal residue" evidence="1">
    <location>
        <position position="1"/>
    </location>
</feature>
<proteinExistence type="predicted"/>
<name>A0A8J6GZ84_MICOH</name>
<dbReference type="AlphaFoldDB" id="A0A8J6GZ84"/>
<dbReference type="EMBL" id="JAATJU010001421">
    <property type="protein sequence ID" value="KAH0519930.1"/>
    <property type="molecule type" value="Genomic_DNA"/>
</dbReference>
<evidence type="ECO:0000313" key="2">
    <source>
        <dbReference type="Proteomes" id="UP000710432"/>
    </source>
</evidence>
<gene>
    <name evidence="1" type="ORF">LTLLF_208345</name>
</gene>
<accession>A0A8J6GZ84</accession>
<comment type="caution">
    <text evidence="1">The sequence shown here is derived from an EMBL/GenBank/DDBJ whole genome shotgun (WGS) entry which is preliminary data.</text>
</comment>
<dbReference type="Gene3D" id="3.40.720.10">
    <property type="entry name" value="Alkaline Phosphatase, subunit A"/>
    <property type="match status" value="1"/>
</dbReference>
<evidence type="ECO:0000313" key="1">
    <source>
        <dbReference type="EMBL" id="KAH0519930.1"/>
    </source>
</evidence>
<organism evidence="1 2">
    <name type="scientific">Microtus ochrogaster</name>
    <name type="common">Prairie vole</name>
    <dbReference type="NCBI Taxonomy" id="79684"/>
    <lineage>
        <taxon>Eukaryota</taxon>
        <taxon>Metazoa</taxon>
        <taxon>Chordata</taxon>
        <taxon>Craniata</taxon>
        <taxon>Vertebrata</taxon>
        <taxon>Euteleostomi</taxon>
        <taxon>Mammalia</taxon>
        <taxon>Eutheria</taxon>
        <taxon>Euarchontoglires</taxon>
        <taxon>Glires</taxon>
        <taxon>Rodentia</taxon>
        <taxon>Myomorpha</taxon>
        <taxon>Muroidea</taxon>
        <taxon>Cricetidae</taxon>
        <taxon>Arvicolinae</taxon>
        <taxon>Microtus</taxon>
    </lineage>
</organism>
<dbReference type="Proteomes" id="UP000710432">
    <property type="component" value="Unassembled WGS sequence"/>
</dbReference>
<sequence>FKSNFRAAPIRSVDVYNVMCNVAGITPLPNNGSWSRVVCMLKGQTSSAPSVSLNRCALVLILLLCFV</sequence>
<protein>
    <submittedName>
        <fullName evidence="1">Ectonucleotide pyrophosphatase/phosphodiesterase family member 6</fullName>
    </submittedName>
</protein>